<keyword evidence="4" id="KW-0808">Transferase</keyword>
<feature type="signal peptide" evidence="2">
    <location>
        <begin position="1"/>
        <end position="21"/>
    </location>
</feature>
<evidence type="ECO:0000256" key="2">
    <source>
        <dbReference type="SAM" id="SignalP"/>
    </source>
</evidence>
<dbReference type="InterPro" id="IPR006311">
    <property type="entry name" value="TAT_signal"/>
</dbReference>
<evidence type="ECO:0000313" key="4">
    <source>
        <dbReference type="EMBL" id="MBE9372836.1"/>
    </source>
</evidence>
<feature type="domain" description="Aminotransferase class V" evidence="3">
    <location>
        <begin position="104"/>
        <end position="423"/>
    </location>
</feature>
<accession>A0A929B7H8</accession>
<comment type="caution">
    <text evidence="4">The sequence shown here is derived from an EMBL/GenBank/DDBJ whole genome shotgun (WGS) entry which is preliminary data.</text>
</comment>
<sequence length="436" mass="48172">MPLSRRSLVAGLGALAPAAVAGSTSAFSSEATPRPPAGAPEAVARDESFWQRVSRQYRVSDDFVNLENGYYGIMSDPVRRTYHDNVDRLNELNSYLLRTTYKPDADRVRARVATAVGGDEDELALTLGGTEALQNLISGYRELRPGDAVMYADLDYPDMQDTMDWLRRRRGVDVVTTTLPEPATKQAVLDTYESALDRHPRTKLLLLSHINNITGLATPVREIVDMARERGVDVIVDAAHSLGQLDFRIEDLGADFVGCSLHKWIGAPLGTGFLYIRRERLDSIEVVFDDESYPPDDIKSRVVSGTRDVASMLSVPAAFDYHDELGGSAIKEARLRYLRNCWVDAVTDVGNVEVLTPPDPAMHGGITGFRITGHTTEEANEAIANDLLDRHGIFVVPKDGPDRGACVRVTPGLYTLREDVDRFGRALRDVAQRFRT</sequence>
<evidence type="ECO:0000256" key="1">
    <source>
        <dbReference type="ARBA" id="ARBA00022898"/>
    </source>
</evidence>
<dbReference type="Proteomes" id="UP000598360">
    <property type="component" value="Unassembled WGS sequence"/>
</dbReference>
<evidence type="ECO:0000313" key="5">
    <source>
        <dbReference type="Proteomes" id="UP000598360"/>
    </source>
</evidence>
<evidence type="ECO:0000259" key="3">
    <source>
        <dbReference type="Pfam" id="PF00266"/>
    </source>
</evidence>
<dbReference type="Gene3D" id="3.90.1150.10">
    <property type="entry name" value="Aspartate Aminotransferase, domain 1"/>
    <property type="match status" value="1"/>
</dbReference>
<feature type="chain" id="PRO_5038787898" evidence="2">
    <location>
        <begin position="22"/>
        <end position="436"/>
    </location>
</feature>
<dbReference type="PROSITE" id="PS51318">
    <property type="entry name" value="TAT"/>
    <property type="match status" value="1"/>
</dbReference>
<dbReference type="PANTHER" id="PTHR43092">
    <property type="entry name" value="L-CYSTEINE DESULFHYDRASE"/>
    <property type="match status" value="1"/>
</dbReference>
<dbReference type="GO" id="GO:0008483">
    <property type="term" value="F:transaminase activity"/>
    <property type="evidence" value="ECO:0007669"/>
    <property type="project" value="UniProtKB-KW"/>
</dbReference>
<dbReference type="InterPro" id="IPR015421">
    <property type="entry name" value="PyrdxlP-dep_Trfase_major"/>
</dbReference>
<reference evidence="4" key="1">
    <citation type="submission" date="2020-10" db="EMBL/GenBank/DDBJ databases">
        <title>Diversity and distribution of actinomycetes associated with coral in the coast of Hainan.</title>
        <authorList>
            <person name="Li F."/>
        </authorList>
    </citation>
    <scope>NUCLEOTIDE SEQUENCE</scope>
    <source>
        <strain evidence="4">HNM0983</strain>
    </source>
</reference>
<dbReference type="InterPro" id="IPR015424">
    <property type="entry name" value="PyrdxlP-dep_Trfase"/>
</dbReference>
<dbReference type="PANTHER" id="PTHR43092:SF6">
    <property type="entry name" value="BLR1280 PROTEIN"/>
    <property type="match status" value="1"/>
</dbReference>
<protein>
    <submittedName>
        <fullName evidence="4">Aminotransferase class V-fold PLP-dependent enzyme</fullName>
    </submittedName>
</protein>
<dbReference type="AlphaFoldDB" id="A0A929B7H8"/>
<dbReference type="Pfam" id="PF00266">
    <property type="entry name" value="Aminotran_5"/>
    <property type="match status" value="1"/>
</dbReference>
<keyword evidence="2" id="KW-0732">Signal</keyword>
<gene>
    <name evidence="4" type="ORF">IQ251_00070</name>
</gene>
<proteinExistence type="predicted"/>
<keyword evidence="5" id="KW-1185">Reference proteome</keyword>
<dbReference type="RefSeq" id="WP_193926296.1">
    <property type="nucleotide sequence ID" value="NZ_JADEYC010000001.1"/>
</dbReference>
<dbReference type="Gene3D" id="3.40.640.10">
    <property type="entry name" value="Type I PLP-dependent aspartate aminotransferase-like (Major domain)"/>
    <property type="match status" value="1"/>
</dbReference>
<keyword evidence="1" id="KW-0663">Pyridoxal phosphate</keyword>
<keyword evidence="4" id="KW-0032">Aminotransferase</keyword>
<dbReference type="SUPFAM" id="SSF53383">
    <property type="entry name" value="PLP-dependent transferases"/>
    <property type="match status" value="1"/>
</dbReference>
<dbReference type="EMBL" id="JADEYC010000001">
    <property type="protein sequence ID" value="MBE9372836.1"/>
    <property type="molecule type" value="Genomic_DNA"/>
</dbReference>
<name>A0A929B7H8_9PSEU</name>
<dbReference type="InterPro" id="IPR015422">
    <property type="entry name" value="PyrdxlP-dep_Trfase_small"/>
</dbReference>
<dbReference type="InterPro" id="IPR000192">
    <property type="entry name" value="Aminotrans_V_dom"/>
</dbReference>
<organism evidence="4 5">
    <name type="scientific">Saccharopolyspora montiporae</name>
    <dbReference type="NCBI Taxonomy" id="2781240"/>
    <lineage>
        <taxon>Bacteria</taxon>
        <taxon>Bacillati</taxon>
        <taxon>Actinomycetota</taxon>
        <taxon>Actinomycetes</taxon>
        <taxon>Pseudonocardiales</taxon>
        <taxon>Pseudonocardiaceae</taxon>
        <taxon>Saccharopolyspora</taxon>
    </lineage>
</organism>